<evidence type="ECO:0000256" key="3">
    <source>
        <dbReference type="SAM" id="SignalP"/>
    </source>
</evidence>
<feature type="domain" description="Thioredoxin" evidence="4">
    <location>
        <begin position="32"/>
        <end position="168"/>
    </location>
</feature>
<dbReference type="HOGENOM" id="CLU_088048_1_0_5"/>
<dbReference type="AlphaFoldDB" id="V5SFI9"/>
<dbReference type="InterPro" id="IPR013766">
    <property type="entry name" value="Thioredoxin_domain"/>
</dbReference>
<dbReference type="RefSeq" id="WP_023788605.1">
    <property type="nucleotide sequence ID" value="NC_022997.1"/>
</dbReference>
<dbReference type="Proteomes" id="UP000018542">
    <property type="component" value="Chromosome"/>
</dbReference>
<dbReference type="SUPFAM" id="SSF52833">
    <property type="entry name" value="Thioredoxin-like"/>
    <property type="match status" value="1"/>
</dbReference>
<dbReference type="PANTHER" id="PTHR15337:SF11">
    <property type="entry name" value="THIOREDOXIN DOMAIN-CONTAINING PROTEIN"/>
    <property type="match status" value="1"/>
</dbReference>
<reference evidence="5 6" key="1">
    <citation type="journal article" date="2014" name="Genome Announc.">
        <title>Complete Genome Sequence of Hyphomicrobium nitrativorans Strain NL23, a Denitrifying Bacterium Isolated from Biofilm of a Methanol-Fed Denitrification System Treating Seawater at the Montreal Biodome.</title>
        <authorList>
            <person name="Martineau C."/>
            <person name="Villeneuve C."/>
            <person name="Mauffrey F."/>
            <person name="Villemur R."/>
        </authorList>
    </citation>
    <scope>NUCLEOTIDE SEQUENCE [LARGE SCALE GENOMIC DNA]</scope>
    <source>
        <strain evidence="5">NL23</strain>
    </source>
</reference>
<keyword evidence="6" id="KW-1185">Reference proteome</keyword>
<dbReference type="Gene3D" id="3.40.30.10">
    <property type="entry name" value="Glutaredoxin"/>
    <property type="match status" value="1"/>
</dbReference>
<feature type="signal peptide" evidence="3">
    <location>
        <begin position="1"/>
        <end position="30"/>
    </location>
</feature>
<dbReference type="InterPro" id="IPR051099">
    <property type="entry name" value="AGR/TXD"/>
</dbReference>
<dbReference type="EMBL" id="CP006912">
    <property type="protein sequence ID" value="AHB49651.1"/>
    <property type="molecule type" value="Genomic_DNA"/>
</dbReference>
<feature type="region of interest" description="Disordered" evidence="2">
    <location>
        <begin position="164"/>
        <end position="184"/>
    </location>
</feature>
<evidence type="ECO:0000313" key="6">
    <source>
        <dbReference type="Proteomes" id="UP000018542"/>
    </source>
</evidence>
<name>V5SFI9_9HYPH</name>
<dbReference type="PANTHER" id="PTHR15337">
    <property type="entry name" value="ANTERIOR GRADIENT PROTEIN-RELATED"/>
    <property type="match status" value="1"/>
</dbReference>
<proteinExistence type="predicted"/>
<sequence length="184" mass="20243">MSMSLRTLVGPSCQRTIAAAFALLAWGAMAQAPAAPRAPNLAEAWNGAEIEWRDVGPGIREATRTGKPLVMVFHAEWCKACRRYREVWKDPGVVAGSRNFVMVLVDVDRRPQDNGAFAPDGTYIPRTIFYSAEGEVMKHVRGKDPEFPHTIDIEDPTELRTLMEQASGGTPPAPAPELERRASN</sequence>
<gene>
    <name evidence="5" type="ORF">W911_16550</name>
</gene>
<accession>V5SFI9</accession>
<evidence type="ECO:0000259" key="4">
    <source>
        <dbReference type="PROSITE" id="PS51352"/>
    </source>
</evidence>
<evidence type="ECO:0000256" key="2">
    <source>
        <dbReference type="SAM" id="MobiDB-lite"/>
    </source>
</evidence>
<organism evidence="5 6">
    <name type="scientific">Hyphomicrobium nitrativorans NL23</name>
    <dbReference type="NCBI Taxonomy" id="1029756"/>
    <lineage>
        <taxon>Bacteria</taxon>
        <taxon>Pseudomonadati</taxon>
        <taxon>Pseudomonadota</taxon>
        <taxon>Alphaproteobacteria</taxon>
        <taxon>Hyphomicrobiales</taxon>
        <taxon>Hyphomicrobiaceae</taxon>
        <taxon>Hyphomicrobium</taxon>
    </lineage>
</organism>
<keyword evidence="1 3" id="KW-0732">Signal</keyword>
<feature type="chain" id="PRO_5004740779" description="Thioredoxin domain-containing protein" evidence="3">
    <location>
        <begin position="31"/>
        <end position="184"/>
    </location>
</feature>
<dbReference type="PROSITE" id="PS51352">
    <property type="entry name" value="THIOREDOXIN_2"/>
    <property type="match status" value="1"/>
</dbReference>
<dbReference type="PATRIC" id="fig|1029756.8.peg.3447"/>
<dbReference type="OrthoDB" id="9811036at2"/>
<evidence type="ECO:0000256" key="1">
    <source>
        <dbReference type="ARBA" id="ARBA00022729"/>
    </source>
</evidence>
<dbReference type="STRING" id="1029756.W911_16550"/>
<dbReference type="Pfam" id="PF13899">
    <property type="entry name" value="Thioredoxin_7"/>
    <property type="match status" value="1"/>
</dbReference>
<evidence type="ECO:0000313" key="5">
    <source>
        <dbReference type="EMBL" id="AHB49651.1"/>
    </source>
</evidence>
<protein>
    <recommendedName>
        <fullName evidence="4">Thioredoxin domain-containing protein</fullName>
    </recommendedName>
</protein>
<dbReference type="KEGG" id="hni:W911_16550"/>
<dbReference type="InterPro" id="IPR036249">
    <property type="entry name" value="Thioredoxin-like_sf"/>
</dbReference>